<dbReference type="STRING" id="670482.SAMN04488542_12050"/>
<protein>
    <submittedName>
        <fullName evidence="2">Acyl carrier protein</fullName>
    </submittedName>
</protein>
<feature type="domain" description="Carrier" evidence="1">
    <location>
        <begin position="1"/>
        <end position="79"/>
    </location>
</feature>
<dbReference type="InterPro" id="IPR036736">
    <property type="entry name" value="ACP-like_sf"/>
</dbReference>
<evidence type="ECO:0000259" key="1">
    <source>
        <dbReference type="PROSITE" id="PS50075"/>
    </source>
</evidence>
<dbReference type="Pfam" id="PF00550">
    <property type="entry name" value="PP-binding"/>
    <property type="match status" value="1"/>
</dbReference>
<dbReference type="EMBL" id="FNBG01000020">
    <property type="protein sequence ID" value="SDF91472.1"/>
    <property type="molecule type" value="Genomic_DNA"/>
</dbReference>
<dbReference type="AlphaFoldDB" id="A0A1G7PYU2"/>
<dbReference type="Proteomes" id="UP000198972">
    <property type="component" value="Unassembled WGS sequence"/>
</dbReference>
<dbReference type="OrthoDB" id="9804551at2"/>
<organism evidence="2 3">
    <name type="scientific">Fontibacillus panacisegetis</name>
    <dbReference type="NCBI Taxonomy" id="670482"/>
    <lineage>
        <taxon>Bacteria</taxon>
        <taxon>Bacillati</taxon>
        <taxon>Bacillota</taxon>
        <taxon>Bacilli</taxon>
        <taxon>Bacillales</taxon>
        <taxon>Paenibacillaceae</taxon>
        <taxon>Fontibacillus</taxon>
    </lineage>
</organism>
<keyword evidence="3" id="KW-1185">Reference proteome</keyword>
<dbReference type="RefSeq" id="WP_091232886.1">
    <property type="nucleotide sequence ID" value="NZ_FNBG01000020.1"/>
</dbReference>
<name>A0A1G7PYU2_9BACL</name>
<gene>
    <name evidence="2" type="ORF">SAMN04488542_12050</name>
</gene>
<sequence>MLEINIEDKLKELSNLGNKYNLVINNQTELIRDLGIDSLTIVAFISFLEENGIMVPDEDLNAEYFSTVGAVKAYVEHRKDSKKG</sequence>
<dbReference type="SUPFAM" id="SSF47336">
    <property type="entry name" value="ACP-like"/>
    <property type="match status" value="1"/>
</dbReference>
<proteinExistence type="predicted"/>
<accession>A0A1G7PYU2</accession>
<dbReference type="InterPro" id="IPR009081">
    <property type="entry name" value="PP-bd_ACP"/>
</dbReference>
<dbReference type="Gene3D" id="1.10.1200.10">
    <property type="entry name" value="ACP-like"/>
    <property type="match status" value="1"/>
</dbReference>
<reference evidence="2 3" key="1">
    <citation type="submission" date="2016-10" db="EMBL/GenBank/DDBJ databases">
        <authorList>
            <person name="de Groot N.N."/>
        </authorList>
    </citation>
    <scope>NUCLEOTIDE SEQUENCE [LARGE SCALE GENOMIC DNA]</scope>
    <source>
        <strain evidence="2 3">DSM 28129</strain>
    </source>
</reference>
<evidence type="ECO:0000313" key="3">
    <source>
        <dbReference type="Proteomes" id="UP000198972"/>
    </source>
</evidence>
<dbReference type="PROSITE" id="PS50075">
    <property type="entry name" value="CARRIER"/>
    <property type="match status" value="1"/>
</dbReference>
<evidence type="ECO:0000313" key="2">
    <source>
        <dbReference type="EMBL" id="SDF91472.1"/>
    </source>
</evidence>